<evidence type="ECO:0000313" key="19">
    <source>
        <dbReference type="Proteomes" id="UP000235116"/>
    </source>
</evidence>
<reference evidence="19" key="1">
    <citation type="submission" date="2017-08" db="EMBL/GenBank/DDBJ databases">
        <title>Direct submision.</title>
        <authorList>
            <person name="Kim S.-J."/>
            <person name="Rhee S.-K."/>
        </authorList>
    </citation>
    <scope>NUCLEOTIDE SEQUENCE [LARGE SCALE GENOMIC DNA]</scope>
    <source>
        <strain evidence="19">GI5</strain>
    </source>
</reference>
<evidence type="ECO:0000256" key="1">
    <source>
        <dbReference type="ARBA" id="ARBA00001959"/>
    </source>
</evidence>
<dbReference type="GO" id="GO:0005886">
    <property type="term" value="C:plasma membrane"/>
    <property type="evidence" value="ECO:0007669"/>
    <property type="project" value="UniProtKB-SubCell"/>
</dbReference>
<evidence type="ECO:0000256" key="10">
    <source>
        <dbReference type="ARBA" id="ARBA00022989"/>
    </source>
</evidence>
<evidence type="ECO:0000256" key="8">
    <source>
        <dbReference type="ARBA" id="ARBA00022692"/>
    </source>
</evidence>
<evidence type="ECO:0000256" key="16">
    <source>
        <dbReference type="HAMAP-Rule" id="MF_00404"/>
    </source>
</evidence>
<comment type="cofactor">
    <cofactor evidence="1 16 17">
        <name>Na(+)</name>
        <dbReference type="ChEBI" id="CHEBI:29101"/>
    </cofactor>
</comment>
<comment type="catalytic activity">
    <reaction evidence="15 16 17">
        <text>oxaloacetate + 2 Na(+)(in) + H(+) = pyruvate + 2 Na(+)(out) + CO2</text>
        <dbReference type="Rhea" id="RHEA:57724"/>
        <dbReference type="ChEBI" id="CHEBI:15361"/>
        <dbReference type="ChEBI" id="CHEBI:15378"/>
        <dbReference type="ChEBI" id="CHEBI:16452"/>
        <dbReference type="ChEBI" id="CHEBI:16526"/>
        <dbReference type="ChEBI" id="CHEBI:29101"/>
        <dbReference type="EC" id="7.2.4.2"/>
    </reaction>
</comment>
<dbReference type="OrthoDB" id="5772594at2"/>
<dbReference type="GO" id="GO:0036376">
    <property type="term" value="P:sodium ion export across plasma membrane"/>
    <property type="evidence" value="ECO:0007669"/>
    <property type="project" value="InterPro"/>
</dbReference>
<name>A0A2K9LHG7_9GAMM</name>
<evidence type="ECO:0000256" key="11">
    <source>
        <dbReference type="ARBA" id="ARBA00023053"/>
    </source>
</evidence>
<dbReference type="InterPro" id="IPR023424">
    <property type="entry name" value="OadG"/>
</dbReference>
<organism evidence="18 19">
    <name type="scientific">Ketobacter alkanivorans</name>
    <dbReference type="NCBI Taxonomy" id="1917421"/>
    <lineage>
        <taxon>Bacteria</taxon>
        <taxon>Pseudomonadati</taxon>
        <taxon>Pseudomonadota</taxon>
        <taxon>Gammaproteobacteria</taxon>
        <taxon>Pseudomonadales</taxon>
        <taxon>Ketobacteraceae</taxon>
        <taxon>Ketobacter</taxon>
    </lineage>
</organism>
<dbReference type="Pfam" id="PF04277">
    <property type="entry name" value="OAD_gamma"/>
    <property type="match status" value="1"/>
</dbReference>
<protein>
    <recommendedName>
        <fullName evidence="16">Probable oxaloacetate decarboxylase gamma chain</fullName>
        <ecNumber evidence="16">7.2.4.2</ecNumber>
    </recommendedName>
</protein>
<evidence type="ECO:0000256" key="2">
    <source>
        <dbReference type="ARBA" id="ARBA00003002"/>
    </source>
</evidence>
<keyword evidence="9 16" id="KW-1278">Translocase</keyword>
<dbReference type="GO" id="GO:0015451">
    <property type="term" value="F:decarboxylation-driven active transmembrane transporter activity"/>
    <property type="evidence" value="ECO:0007669"/>
    <property type="project" value="UniProtKB-EC"/>
</dbReference>
<feature type="transmembrane region" description="Helical" evidence="16 17">
    <location>
        <begin position="12"/>
        <end position="37"/>
    </location>
</feature>
<keyword evidence="12 16" id="KW-0406">Ion transport</keyword>
<keyword evidence="7 16" id="KW-1003">Cell membrane</keyword>
<dbReference type="GO" id="GO:0015081">
    <property type="term" value="F:sodium ion transmembrane transporter activity"/>
    <property type="evidence" value="ECO:0007669"/>
    <property type="project" value="UniProtKB-UniRule"/>
</dbReference>
<sequence length="81" mass="8621">MSNLLWEGVNLMAIGMGAVFSFLVLLVVTTSGMSALISRFMPDPEAPSTPTSAGQKPTQATDGQLMAVIAAAIHRHRSRHK</sequence>
<evidence type="ECO:0000256" key="15">
    <source>
        <dbReference type="ARBA" id="ARBA00048176"/>
    </source>
</evidence>
<keyword evidence="13 16" id="KW-0472">Membrane</keyword>
<evidence type="ECO:0000256" key="6">
    <source>
        <dbReference type="ARBA" id="ARBA00022448"/>
    </source>
</evidence>
<evidence type="ECO:0000256" key="13">
    <source>
        <dbReference type="ARBA" id="ARBA00023136"/>
    </source>
</evidence>
<evidence type="ECO:0000256" key="7">
    <source>
        <dbReference type="ARBA" id="ARBA00022475"/>
    </source>
</evidence>
<keyword evidence="14 16" id="KW-0739">Sodium transport</keyword>
<dbReference type="KEGG" id="kak:Kalk_04245"/>
<dbReference type="InterPro" id="IPR005899">
    <property type="entry name" value="Na_pump_deCOase"/>
</dbReference>
<dbReference type="NCBIfam" id="TIGR01195">
    <property type="entry name" value="oadG_fam"/>
    <property type="match status" value="1"/>
</dbReference>
<evidence type="ECO:0000256" key="5">
    <source>
        <dbReference type="ARBA" id="ARBA00011869"/>
    </source>
</evidence>
<dbReference type="AlphaFoldDB" id="A0A2K9LHG7"/>
<evidence type="ECO:0000256" key="9">
    <source>
        <dbReference type="ARBA" id="ARBA00022967"/>
    </source>
</evidence>
<evidence type="ECO:0000256" key="14">
    <source>
        <dbReference type="ARBA" id="ARBA00023201"/>
    </source>
</evidence>
<dbReference type="EMBL" id="CP022684">
    <property type="protein sequence ID" value="AUM11677.1"/>
    <property type="molecule type" value="Genomic_DNA"/>
</dbReference>
<dbReference type="RefSeq" id="WP_101893017.1">
    <property type="nucleotide sequence ID" value="NZ_CP022684.1"/>
</dbReference>
<keyword evidence="10 16" id="KW-1133">Transmembrane helix</keyword>
<keyword evidence="19" id="KW-1185">Reference proteome</keyword>
<keyword evidence="11 16" id="KW-0915">Sodium</keyword>
<evidence type="ECO:0000256" key="4">
    <source>
        <dbReference type="ARBA" id="ARBA00005844"/>
    </source>
</evidence>
<comment type="function">
    <text evidence="2 16 17">Catalyzes the decarboxylation of oxaloacetate coupled to Na(+) translocation.</text>
</comment>
<proteinExistence type="inferred from homology"/>
<comment type="similarity">
    <text evidence="4 16 17">Belongs to the OadG family.</text>
</comment>
<comment type="subcellular location">
    <subcellularLocation>
        <location evidence="3 16 17">Cell membrane</location>
        <topology evidence="3 16 17">Single-pass membrane protein</topology>
    </subcellularLocation>
</comment>
<dbReference type="EC" id="7.2.4.2" evidence="16"/>
<evidence type="ECO:0000256" key="12">
    <source>
        <dbReference type="ARBA" id="ARBA00023065"/>
    </source>
</evidence>
<evidence type="ECO:0000256" key="17">
    <source>
        <dbReference type="RuleBase" id="RU004278"/>
    </source>
</evidence>
<gene>
    <name evidence="16" type="primary">oadG</name>
    <name evidence="18" type="ORF">Kalk_04245</name>
</gene>
<evidence type="ECO:0000256" key="3">
    <source>
        <dbReference type="ARBA" id="ARBA00004162"/>
    </source>
</evidence>
<dbReference type="HAMAP" id="MF_00404">
    <property type="entry name" value="OadG"/>
    <property type="match status" value="1"/>
</dbReference>
<evidence type="ECO:0000313" key="18">
    <source>
        <dbReference type="EMBL" id="AUM11677.1"/>
    </source>
</evidence>
<keyword evidence="6 16" id="KW-0813">Transport</keyword>
<accession>A0A2K9LHG7</accession>
<comment type="subunit">
    <text evidence="5 16">Heterotrimer of an alpha, a beta and a gamma subunit.</text>
</comment>
<dbReference type="GO" id="GO:0008948">
    <property type="term" value="F:oxaloacetate decarboxylase activity"/>
    <property type="evidence" value="ECO:0007669"/>
    <property type="project" value="UniProtKB-UniRule"/>
</dbReference>
<keyword evidence="8 16" id="KW-0812">Transmembrane</keyword>
<dbReference type="Proteomes" id="UP000235116">
    <property type="component" value="Chromosome"/>
</dbReference>